<dbReference type="SMART" id="SM00485">
    <property type="entry name" value="XPGN"/>
    <property type="match status" value="1"/>
</dbReference>
<evidence type="ECO:0000259" key="12">
    <source>
        <dbReference type="SMART" id="SM00484"/>
    </source>
</evidence>
<keyword evidence="7" id="KW-0460">Magnesium</keyword>
<dbReference type="InterPro" id="IPR036279">
    <property type="entry name" value="5-3_exonuclease_C_sf"/>
</dbReference>
<dbReference type="Gene3D" id="3.40.50.1010">
    <property type="entry name" value="5'-nuclease"/>
    <property type="match status" value="1"/>
</dbReference>
<dbReference type="Pfam" id="PF00867">
    <property type="entry name" value="XPG_I"/>
    <property type="match status" value="1"/>
</dbReference>
<feature type="region of interest" description="Disordered" evidence="11">
    <location>
        <begin position="467"/>
        <end position="489"/>
    </location>
</feature>
<feature type="repeat" description="TPR" evidence="10">
    <location>
        <begin position="97"/>
        <end position="130"/>
    </location>
</feature>
<keyword evidence="5" id="KW-0227">DNA damage</keyword>
<dbReference type="Pfam" id="PF00752">
    <property type="entry name" value="XPG_N"/>
    <property type="match status" value="1"/>
</dbReference>
<evidence type="ECO:0000313" key="14">
    <source>
        <dbReference type="EMBL" id="GMM37926.1"/>
    </source>
</evidence>
<dbReference type="SMART" id="SM00279">
    <property type="entry name" value="HhH2"/>
    <property type="match status" value="1"/>
</dbReference>
<evidence type="ECO:0000256" key="9">
    <source>
        <dbReference type="ARBA" id="ARBA00023242"/>
    </source>
</evidence>
<dbReference type="PROSITE" id="PS00841">
    <property type="entry name" value="XPG_1"/>
    <property type="match status" value="1"/>
</dbReference>
<dbReference type="InterPro" id="IPR019974">
    <property type="entry name" value="XPG_CS"/>
</dbReference>
<dbReference type="InterPro" id="IPR008918">
    <property type="entry name" value="HhH2"/>
</dbReference>
<evidence type="ECO:0000313" key="15">
    <source>
        <dbReference type="Proteomes" id="UP001360560"/>
    </source>
</evidence>
<dbReference type="InterPro" id="IPR019734">
    <property type="entry name" value="TPR_rpt"/>
</dbReference>
<dbReference type="SUPFAM" id="SSF88723">
    <property type="entry name" value="PIN domain-like"/>
    <property type="match status" value="1"/>
</dbReference>
<dbReference type="InterPro" id="IPR029060">
    <property type="entry name" value="PIN-like_dom_sf"/>
</dbReference>
<dbReference type="InterPro" id="IPR006085">
    <property type="entry name" value="XPG_DNA_repair_N"/>
</dbReference>
<dbReference type="PANTHER" id="PTHR11081:SF65">
    <property type="entry name" value="DNA DAMAGE-INDUCIBLE PROTEIN DIN7-RELATED"/>
    <property type="match status" value="1"/>
</dbReference>
<dbReference type="EMBL" id="BTFZ01000013">
    <property type="protein sequence ID" value="GMM37926.1"/>
    <property type="molecule type" value="Genomic_DNA"/>
</dbReference>
<dbReference type="AlphaFoldDB" id="A0AAV5QTS7"/>
<protein>
    <submittedName>
        <fullName evidence="14">Rad2 family nuclease</fullName>
    </submittedName>
</protein>
<feature type="domain" description="XPG-I" evidence="12">
    <location>
        <begin position="139"/>
        <end position="208"/>
    </location>
</feature>
<dbReference type="GO" id="GO:0017108">
    <property type="term" value="F:5'-flap endonuclease activity"/>
    <property type="evidence" value="ECO:0007669"/>
    <property type="project" value="TreeGrafter"/>
</dbReference>
<evidence type="ECO:0000256" key="3">
    <source>
        <dbReference type="ARBA" id="ARBA00022722"/>
    </source>
</evidence>
<keyword evidence="9" id="KW-0539">Nucleus</keyword>
<dbReference type="Proteomes" id="UP001360560">
    <property type="component" value="Unassembled WGS sequence"/>
</dbReference>
<dbReference type="SUPFAM" id="SSF47807">
    <property type="entry name" value="5' to 3' exonuclease, C-terminal subdomain"/>
    <property type="match status" value="1"/>
</dbReference>
<dbReference type="RefSeq" id="XP_064854922.1">
    <property type="nucleotide sequence ID" value="XM_064998850.1"/>
</dbReference>
<keyword evidence="15" id="KW-1185">Reference proteome</keyword>
<accession>A0AAV5QTS7</accession>
<dbReference type="PROSITE" id="PS50005">
    <property type="entry name" value="TPR"/>
    <property type="match status" value="1"/>
</dbReference>
<evidence type="ECO:0000256" key="11">
    <source>
        <dbReference type="SAM" id="MobiDB-lite"/>
    </source>
</evidence>
<comment type="subcellular location">
    <subcellularLocation>
        <location evidence="2">Nucleus</location>
    </subcellularLocation>
</comment>
<dbReference type="InterPro" id="IPR006086">
    <property type="entry name" value="XPG-I_dom"/>
</dbReference>
<reference evidence="14 15" key="1">
    <citation type="journal article" date="2023" name="Elife">
        <title>Identification of key yeast species and microbe-microbe interactions impacting larval growth of Drosophila in the wild.</title>
        <authorList>
            <person name="Mure A."/>
            <person name="Sugiura Y."/>
            <person name="Maeda R."/>
            <person name="Honda K."/>
            <person name="Sakurai N."/>
            <person name="Takahashi Y."/>
            <person name="Watada M."/>
            <person name="Katoh T."/>
            <person name="Gotoh A."/>
            <person name="Gotoh Y."/>
            <person name="Taniguchi I."/>
            <person name="Nakamura K."/>
            <person name="Hayashi T."/>
            <person name="Katayama T."/>
            <person name="Uemura T."/>
            <person name="Hattori Y."/>
        </authorList>
    </citation>
    <scope>NUCLEOTIDE SEQUENCE [LARGE SCALE GENOMIC DNA]</scope>
    <source>
        <strain evidence="14 15">SC-9</strain>
    </source>
</reference>
<feature type="region of interest" description="Disordered" evidence="11">
    <location>
        <begin position="596"/>
        <end position="643"/>
    </location>
</feature>
<keyword evidence="6" id="KW-0378">Hydrolase</keyword>
<keyword evidence="10" id="KW-0802">TPR repeat</keyword>
<gene>
    <name evidence="14" type="ORF">DASC09_052510</name>
</gene>
<feature type="domain" description="XPG N-terminal" evidence="13">
    <location>
        <begin position="1"/>
        <end position="100"/>
    </location>
</feature>
<keyword evidence="3" id="KW-0540">Nuclease</keyword>
<dbReference type="GO" id="GO:0003677">
    <property type="term" value="F:DNA binding"/>
    <property type="evidence" value="ECO:0007669"/>
    <property type="project" value="InterPro"/>
</dbReference>
<keyword evidence="8" id="KW-0234">DNA repair</keyword>
<dbReference type="Gene3D" id="1.10.150.20">
    <property type="entry name" value="5' to 3' exonuclease, C-terminal subdomain"/>
    <property type="match status" value="1"/>
</dbReference>
<evidence type="ECO:0000256" key="8">
    <source>
        <dbReference type="ARBA" id="ARBA00023204"/>
    </source>
</evidence>
<evidence type="ECO:0000256" key="2">
    <source>
        <dbReference type="ARBA" id="ARBA00004123"/>
    </source>
</evidence>
<evidence type="ECO:0000256" key="7">
    <source>
        <dbReference type="ARBA" id="ARBA00022842"/>
    </source>
</evidence>
<dbReference type="GeneID" id="90075901"/>
<dbReference type="SMART" id="SM00484">
    <property type="entry name" value="XPGI"/>
    <property type="match status" value="1"/>
</dbReference>
<feature type="compositionally biased region" description="Basic and acidic residues" evidence="11">
    <location>
        <begin position="478"/>
        <end position="488"/>
    </location>
</feature>
<dbReference type="CDD" id="cd09857">
    <property type="entry name" value="PIN_EXO1"/>
    <property type="match status" value="1"/>
</dbReference>
<comment type="cofactor">
    <cofactor evidence="1">
        <name>Mg(2+)</name>
        <dbReference type="ChEBI" id="CHEBI:18420"/>
    </cofactor>
</comment>
<dbReference type="InterPro" id="IPR006084">
    <property type="entry name" value="XPG/Rad2"/>
</dbReference>
<feature type="compositionally biased region" description="Polar residues" evidence="11">
    <location>
        <begin position="619"/>
        <end position="630"/>
    </location>
</feature>
<dbReference type="InterPro" id="IPR044752">
    <property type="entry name" value="PIN-like_EXO1"/>
</dbReference>
<name>A0AAV5QTS7_9ASCO</name>
<dbReference type="GO" id="GO:0046872">
    <property type="term" value="F:metal ion binding"/>
    <property type="evidence" value="ECO:0007669"/>
    <property type="project" value="UniProtKB-KW"/>
</dbReference>
<dbReference type="GO" id="GO:0006281">
    <property type="term" value="P:DNA repair"/>
    <property type="evidence" value="ECO:0007669"/>
    <property type="project" value="UniProtKB-KW"/>
</dbReference>
<comment type="caution">
    <text evidence="14">The sequence shown here is derived from an EMBL/GenBank/DDBJ whole genome shotgun (WGS) entry which is preliminary data.</text>
</comment>
<dbReference type="PROSITE" id="PS00842">
    <property type="entry name" value="XPG_2"/>
    <property type="match status" value="1"/>
</dbReference>
<evidence type="ECO:0000256" key="6">
    <source>
        <dbReference type="ARBA" id="ARBA00022801"/>
    </source>
</evidence>
<evidence type="ECO:0000256" key="10">
    <source>
        <dbReference type="PROSITE-ProRule" id="PRU00339"/>
    </source>
</evidence>
<organism evidence="14 15">
    <name type="scientific">Saccharomycopsis crataegensis</name>
    <dbReference type="NCBI Taxonomy" id="43959"/>
    <lineage>
        <taxon>Eukaryota</taxon>
        <taxon>Fungi</taxon>
        <taxon>Dikarya</taxon>
        <taxon>Ascomycota</taxon>
        <taxon>Saccharomycotina</taxon>
        <taxon>Saccharomycetes</taxon>
        <taxon>Saccharomycopsidaceae</taxon>
        <taxon>Saccharomycopsis</taxon>
    </lineage>
</organism>
<keyword evidence="4" id="KW-0479">Metal-binding</keyword>
<evidence type="ECO:0000259" key="13">
    <source>
        <dbReference type="SMART" id="SM00485"/>
    </source>
</evidence>
<feature type="compositionally biased region" description="Polar residues" evidence="11">
    <location>
        <begin position="467"/>
        <end position="477"/>
    </location>
</feature>
<proteinExistence type="predicted"/>
<evidence type="ECO:0000256" key="4">
    <source>
        <dbReference type="ARBA" id="ARBA00022723"/>
    </source>
</evidence>
<sequence length="661" mass="74344">MGVSGLLPVLKPIQETKSLGAYSGKTIAIDGYAWLHRAVYSCTYELAHDKPTFKYLQFFQRRIRLLLSVFNIKPYFVFDGDDFASKSQTEDSRKQSRQTNKELGLQYLSNGDHKRAHDFLSKSIDVSPEIAKTIIDYLKLQSIDYVVAPYEADSQMVYLEQTGQVDAIMSEDSDLLVFGCQKLLTKFNDKENTVIEIRRENFKKVPGYTLGTMTPCQFRMAACISGCDYTSGIPKMGIKKSLQAVRHYQSMDRVLLKLRLDKMIVPKEFEEEYRRADASFLYPRVFDPQQLQMTTLNPIPPDIENDELELIGECIGTLHEDPDIHYGVALGNLHPMTKELLVSREESLMNMNSKANINSNINKHNRTVQRSCSSPTIKSKPSRTIDTFKFFSSSQTSDSKPSVMRSSSNKLFTNTVETTKPVVKADITSMINNRINKFGGGVEKIKHGTKSKYFAIKVNKKSLEESNYNTPDNTTVTDVEKSANEKPTSKISIERQQPIKNNFSITEVTQPISDTEKENIPKITSAVVENKMNINESDDEIIDSDGDIDGASFSDNEVKSSNIQISSLSSKFKYTASNHTSNINEQKKPLVRSATYNSLRKPPNTKPKRSLTGAKMNNKPHQGNKLSSYLVQKPKPAAKDCHSISGASVGKISLQSFSYTE</sequence>
<dbReference type="FunFam" id="3.40.50.1010:FF:000002">
    <property type="entry name" value="Exonuclease 1, putative"/>
    <property type="match status" value="1"/>
</dbReference>
<dbReference type="PANTHER" id="PTHR11081">
    <property type="entry name" value="FLAP ENDONUCLEASE FAMILY MEMBER"/>
    <property type="match status" value="1"/>
</dbReference>
<evidence type="ECO:0000256" key="5">
    <source>
        <dbReference type="ARBA" id="ARBA00022763"/>
    </source>
</evidence>
<dbReference type="PRINTS" id="PR00853">
    <property type="entry name" value="XPGRADSUPER"/>
</dbReference>
<evidence type="ECO:0000256" key="1">
    <source>
        <dbReference type="ARBA" id="ARBA00001946"/>
    </source>
</evidence>
<dbReference type="GO" id="GO:0005634">
    <property type="term" value="C:nucleus"/>
    <property type="evidence" value="ECO:0007669"/>
    <property type="project" value="UniProtKB-SubCell"/>
</dbReference>